<proteinExistence type="predicted"/>
<dbReference type="EMBL" id="VSSQ01022052">
    <property type="protein sequence ID" value="MPM68088.1"/>
    <property type="molecule type" value="Genomic_DNA"/>
</dbReference>
<gene>
    <name evidence="1" type="ORF">SDC9_115019</name>
</gene>
<comment type="caution">
    <text evidence="1">The sequence shown here is derived from an EMBL/GenBank/DDBJ whole genome shotgun (WGS) entry which is preliminary data.</text>
</comment>
<reference evidence="1" key="1">
    <citation type="submission" date="2019-08" db="EMBL/GenBank/DDBJ databases">
        <authorList>
            <person name="Kucharzyk K."/>
            <person name="Murdoch R.W."/>
            <person name="Higgins S."/>
            <person name="Loffler F."/>
        </authorList>
    </citation>
    <scope>NUCLEOTIDE SEQUENCE</scope>
</reference>
<organism evidence="1">
    <name type="scientific">bioreactor metagenome</name>
    <dbReference type="NCBI Taxonomy" id="1076179"/>
    <lineage>
        <taxon>unclassified sequences</taxon>
        <taxon>metagenomes</taxon>
        <taxon>ecological metagenomes</taxon>
    </lineage>
</organism>
<name>A0A645BSN1_9ZZZZ</name>
<dbReference type="AlphaFoldDB" id="A0A645BSN1"/>
<accession>A0A645BSN1</accession>
<sequence>MLFDSGGNQDGYACFLLIETGSLVIQRRLAAQHAACLARQLDAGFAAQPHLSGVFIQQVAACFSIQAGRYGIEKEIA</sequence>
<protein>
    <submittedName>
        <fullName evidence="1">Uncharacterized protein</fullName>
    </submittedName>
</protein>
<evidence type="ECO:0000313" key="1">
    <source>
        <dbReference type="EMBL" id="MPM68088.1"/>
    </source>
</evidence>